<dbReference type="InterPro" id="IPR025986">
    <property type="entry name" value="RPAP3-like_C"/>
</dbReference>
<dbReference type="SMART" id="SM00028">
    <property type="entry name" value="TPR"/>
    <property type="match status" value="3"/>
</dbReference>
<proteinExistence type="predicted"/>
<feature type="region of interest" description="Disordered" evidence="2">
    <location>
        <begin position="39"/>
        <end position="80"/>
    </location>
</feature>
<reference evidence="4" key="1">
    <citation type="submission" date="2020-06" db="EMBL/GenBank/DDBJ databases">
        <authorList>
            <person name="Li T."/>
            <person name="Hu X."/>
            <person name="Zhang T."/>
            <person name="Song X."/>
            <person name="Zhang H."/>
            <person name="Dai N."/>
            <person name="Sheng W."/>
            <person name="Hou X."/>
            <person name="Wei L."/>
        </authorList>
    </citation>
    <scope>NUCLEOTIDE SEQUENCE</scope>
    <source>
        <strain evidence="4">3651</strain>
        <tissue evidence="4">Leaf</tissue>
    </source>
</reference>
<dbReference type="InterPro" id="IPR019734">
    <property type="entry name" value="TPR_rpt"/>
</dbReference>
<accession>A0AAE1YCQ1</accession>
<feature type="compositionally biased region" description="Polar residues" evidence="2">
    <location>
        <begin position="292"/>
        <end position="310"/>
    </location>
</feature>
<feature type="compositionally biased region" description="Polar residues" evidence="2">
    <location>
        <begin position="254"/>
        <end position="265"/>
    </location>
</feature>
<feature type="compositionally biased region" description="Basic and acidic residues" evidence="2">
    <location>
        <begin position="313"/>
        <end position="323"/>
    </location>
</feature>
<dbReference type="AlphaFoldDB" id="A0AAE1YCQ1"/>
<dbReference type="EMBL" id="JACGWO010000005">
    <property type="protein sequence ID" value="KAK4427602.1"/>
    <property type="molecule type" value="Genomic_DNA"/>
</dbReference>
<feature type="repeat" description="TPR" evidence="1">
    <location>
        <begin position="175"/>
        <end position="208"/>
    </location>
</feature>
<dbReference type="SUPFAM" id="SSF48452">
    <property type="entry name" value="TPR-like"/>
    <property type="match status" value="1"/>
</dbReference>
<name>A0AAE1YCQ1_9LAMI</name>
<dbReference type="Gene3D" id="1.25.40.10">
    <property type="entry name" value="Tetratricopeptide repeat domain"/>
    <property type="match status" value="1"/>
</dbReference>
<gene>
    <name evidence="4" type="ORF">Salat_1529100</name>
</gene>
<feature type="compositionally biased region" description="Polar residues" evidence="2">
    <location>
        <begin position="64"/>
        <end position="80"/>
    </location>
</feature>
<comment type="caution">
    <text evidence="4">The sequence shown here is derived from an EMBL/GenBank/DDBJ whole genome shotgun (WGS) entry which is preliminary data.</text>
</comment>
<dbReference type="InterPro" id="IPR011990">
    <property type="entry name" value="TPR-like_helical_dom_sf"/>
</dbReference>
<dbReference type="Pfam" id="PF00515">
    <property type="entry name" value="TPR_1"/>
    <property type="match status" value="2"/>
</dbReference>
<sequence>MARVPSKHSRDQPQDFEGLLNNLQDWELSFKDKDKKLRSDAVSKGKLDLSGQSSRSTPGARVNGKQTMEKTPSSDNTSTVKQYDYLREYEALSRLSGGIPTQESFVDANSEKELGNEFFKQKKFVEAIDCYSRSIALSPTAVAYANRAMAYIKLKRFQEAENDCTEALNLDDRYIKAYSRRSTARKELGKLKEAIDDAEFALRLEPQNQEIKKQYAELKSLLEKEILKKASGGLVGSVRGARPGKPEVDKNKNVQKLQSVSTSSPAGRVAEIVEDHPKGNNIRDAAAETSMEVETNSVTSSGSEPDSGSGASKRRDKDSKQEVRASVQELAAKAASLAKAEAAKNIVPPNSAYQFEVSWRGLSGDRDLQTRLLKVTSPTALPGIFKNALSASILVDIIRCIATFFTEDMALGVEYLQSLTKVPRFDMIIMCLSPTDKADLSKIWNEVFSKGTTNYAEILEAILVDASAVLFLENGICLLEKLHIG</sequence>
<feature type="region of interest" description="Disordered" evidence="2">
    <location>
        <begin position="237"/>
        <end position="323"/>
    </location>
</feature>
<protein>
    <submittedName>
        <fullName evidence="4">Sperm-associated antigen 1</fullName>
    </submittedName>
</protein>
<dbReference type="PANTHER" id="PTHR47329">
    <property type="entry name" value="OS05G0129900 PROTEIN"/>
    <property type="match status" value="1"/>
</dbReference>
<evidence type="ECO:0000259" key="3">
    <source>
        <dbReference type="Pfam" id="PF13877"/>
    </source>
</evidence>
<organism evidence="4 5">
    <name type="scientific">Sesamum alatum</name>
    <dbReference type="NCBI Taxonomy" id="300844"/>
    <lineage>
        <taxon>Eukaryota</taxon>
        <taxon>Viridiplantae</taxon>
        <taxon>Streptophyta</taxon>
        <taxon>Embryophyta</taxon>
        <taxon>Tracheophyta</taxon>
        <taxon>Spermatophyta</taxon>
        <taxon>Magnoliopsida</taxon>
        <taxon>eudicotyledons</taxon>
        <taxon>Gunneridae</taxon>
        <taxon>Pentapetalae</taxon>
        <taxon>asterids</taxon>
        <taxon>lamiids</taxon>
        <taxon>Lamiales</taxon>
        <taxon>Pedaliaceae</taxon>
        <taxon>Sesamum</taxon>
    </lineage>
</organism>
<keyword evidence="5" id="KW-1185">Reference proteome</keyword>
<dbReference type="PANTHER" id="PTHR47329:SF1">
    <property type="entry name" value="OS05G0129900 PROTEIN"/>
    <property type="match status" value="1"/>
</dbReference>
<evidence type="ECO:0000313" key="5">
    <source>
        <dbReference type="Proteomes" id="UP001293254"/>
    </source>
</evidence>
<keyword evidence="1" id="KW-0802">TPR repeat</keyword>
<reference evidence="4" key="2">
    <citation type="journal article" date="2024" name="Plant">
        <title>Genomic evolution and insights into agronomic trait innovations of Sesamum species.</title>
        <authorList>
            <person name="Miao H."/>
            <person name="Wang L."/>
            <person name="Qu L."/>
            <person name="Liu H."/>
            <person name="Sun Y."/>
            <person name="Le M."/>
            <person name="Wang Q."/>
            <person name="Wei S."/>
            <person name="Zheng Y."/>
            <person name="Lin W."/>
            <person name="Duan Y."/>
            <person name="Cao H."/>
            <person name="Xiong S."/>
            <person name="Wang X."/>
            <person name="Wei L."/>
            <person name="Li C."/>
            <person name="Ma Q."/>
            <person name="Ju M."/>
            <person name="Zhao R."/>
            <person name="Li G."/>
            <person name="Mu C."/>
            <person name="Tian Q."/>
            <person name="Mei H."/>
            <person name="Zhang T."/>
            <person name="Gao T."/>
            <person name="Zhang H."/>
        </authorList>
    </citation>
    <scope>NUCLEOTIDE SEQUENCE</scope>
    <source>
        <strain evidence="4">3651</strain>
    </source>
</reference>
<dbReference type="Proteomes" id="UP001293254">
    <property type="component" value="Unassembled WGS sequence"/>
</dbReference>
<feature type="repeat" description="TPR" evidence="1">
    <location>
        <begin position="108"/>
        <end position="141"/>
    </location>
</feature>
<feature type="domain" description="RNA-polymerase II-associated protein 3-like C-terminal" evidence="3">
    <location>
        <begin position="348"/>
        <end position="437"/>
    </location>
</feature>
<dbReference type="Pfam" id="PF13877">
    <property type="entry name" value="RPAP3_C"/>
    <property type="match status" value="1"/>
</dbReference>
<evidence type="ECO:0000256" key="2">
    <source>
        <dbReference type="SAM" id="MobiDB-lite"/>
    </source>
</evidence>
<evidence type="ECO:0000256" key="1">
    <source>
        <dbReference type="PROSITE-ProRule" id="PRU00339"/>
    </source>
</evidence>
<evidence type="ECO:0000313" key="4">
    <source>
        <dbReference type="EMBL" id="KAK4427602.1"/>
    </source>
</evidence>
<dbReference type="PROSITE" id="PS50005">
    <property type="entry name" value="TPR"/>
    <property type="match status" value="2"/>
</dbReference>